<gene>
    <name evidence="6" type="ORF">JKL49_01610</name>
</gene>
<dbReference type="Gene3D" id="3.40.190.290">
    <property type="match status" value="1"/>
</dbReference>
<keyword evidence="2" id="KW-0805">Transcription regulation</keyword>
<evidence type="ECO:0000256" key="2">
    <source>
        <dbReference type="ARBA" id="ARBA00023015"/>
    </source>
</evidence>
<dbReference type="PANTHER" id="PTHR30537">
    <property type="entry name" value="HTH-TYPE TRANSCRIPTIONAL REGULATOR"/>
    <property type="match status" value="1"/>
</dbReference>
<keyword evidence="3" id="KW-0238">DNA-binding</keyword>
<evidence type="ECO:0000313" key="7">
    <source>
        <dbReference type="Proteomes" id="UP000622580"/>
    </source>
</evidence>
<dbReference type="GO" id="GO:0043565">
    <property type="term" value="F:sequence-specific DNA binding"/>
    <property type="evidence" value="ECO:0007669"/>
    <property type="project" value="TreeGrafter"/>
</dbReference>
<dbReference type="PRINTS" id="PR00039">
    <property type="entry name" value="HTHLYSR"/>
</dbReference>
<dbReference type="Pfam" id="PF00126">
    <property type="entry name" value="HTH_1"/>
    <property type="match status" value="1"/>
</dbReference>
<dbReference type="InterPro" id="IPR058163">
    <property type="entry name" value="LysR-type_TF_proteobact-type"/>
</dbReference>
<dbReference type="InterPro" id="IPR000847">
    <property type="entry name" value="LysR_HTH_N"/>
</dbReference>
<evidence type="ECO:0000256" key="1">
    <source>
        <dbReference type="ARBA" id="ARBA00009437"/>
    </source>
</evidence>
<dbReference type="Proteomes" id="UP000622580">
    <property type="component" value="Unassembled WGS sequence"/>
</dbReference>
<keyword evidence="4" id="KW-0804">Transcription</keyword>
<keyword evidence="7" id="KW-1185">Reference proteome</keyword>
<dbReference type="GO" id="GO:0006351">
    <property type="term" value="P:DNA-templated transcription"/>
    <property type="evidence" value="ECO:0007669"/>
    <property type="project" value="TreeGrafter"/>
</dbReference>
<proteinExistence type="inferred from homology"/>
<reference evidence="6" key="1">
    <citation type="submission" date="2021-04" db="EMBL/GenBank/DDBJ databases">
        <title>Draft genome assembly of strain Phenylobacterium sp. 20VBR1 using MiniION and Illumina platforms.</title>
        <authorList>
            <person name="Thomas F.A."/>
            <person name="Krishnan K.P."/>
            <person name="Sinha R.K."/>
        </authorList>
    </citation>
    <scope>NUCLEOTIDE SEQUENCE</scope>
    <source>
        <strain evidence="6">20VBR1</strain>
    </source>
</reference>
<dbReference type="InterPro" id="IPR005119">
    <property type="entry name" value="LysR_subst-bd"/>
</dbReference>
<comment type="caution">
    <text evidence="6">The sequence shown here is derived from an EMBL/GenBank/DDBJ whole genome shotgun (WGS) entry which is preliminary data.</text>
</comment>
<dbReference type="Gene3D" id="1.10.10.10">
    <property type="entry name" value="Winged helix-like DNA-binding domain superfamily/Winged helix DNA-binding domain"/>
    <property type="match status" value="1"/>
</dbReference>
<dbReference type="PANTHER" id="PTHR30537:SF3">
    <property type="entry name" value="TRANSCRIPTIONAL REGULATORY PROTEIN"/>
    <property type="match status" value="1"/>
</dbReference>
<dbReference type="SUPFAM" id="SSF53850">
    <property type="entry name" value="Periplasmic binding protein-like II"/>
    <property type="match status" value="1"/>
</dbReference>
<comment type="similarity">
    <text evidence="1">Belongs to the LysR transcriptional regulatory family.</text>
</comment>
<evidence type="ECO:0000256" key="3">
    <source>
        <dbReference type="ARBA" id="ARBA00023125"/>
    </source>
</evidence>
<name>A0A941CWN3_9CAUL</name>
<dbReference type="AlphaFoldDB" id="A0A941CWN3"/>
<dbReference type="Pfam" id="PF03466">
    <property type="entry name" value="LysR_substrate"/>
    <property type="match status" value="1"/>
</dbReference>
<sequence>MSDPTWDLYQSLHAVLQAGSLSAASRARGLTQPTIGRHIEALEQQLGAPLFLRSPRGLTPTDLAISLKTHLEEMHAAASAAARDASGSADSEKGSIRIAASLIVGVEVLPQILAGFMEQHPDIAIELVLSNKIEDLSRRDADIAVRMARPTQGALVARKIGMLGIGFYATQGYIDRRGMPESLDDLENHTLCGFDRERPALEALAGIDFPRPITREVFAFRTDNDAAQISAVRAGMGIGGVQHQIAKRDGLVPVLANAFSFELECWIAMHENLKGSRRMRLMFDHLAVGFAEYLGKSR</sequence>
<feature type="domain" description="HTH lysR-type" evidence="5">
    <location>
        <begin position="4"/>
        <end position="61"/>
    </location>
</feature>
<dbReference type="SUPFAM" id="SSF46785">
    <property type="entry name" value="Winged helix' DNA-binding domain"/>
    <property type="match status" value="1"/>
</dbReference>
<protein>
    <submittedName>
        <fullName evidence="6">LysR family transcriptional regulator</fullName>
    </submittedName>
</protein>
<dbReference type="GO" id="GO:0003700">
    <property type="term" value="F:DNA-binding transcription factor activity"/>
    <property type="evidence" value="ECO:0007669"/>
    <property type="project" value="InterPro"/>
</dbReference>
<dbReference type="RefSeq" id="WP_215337801.1">
    <property type="nucleotide sequence ID" value="NZ_JAGSGD010000001.1"/>
</dbReference>
<dbReference type="InterPro" id="IPR036390">
    <property type="entry name" value="WH_DNA-bd_sf"/>
</dbReference>
<evidence type="ECO:0000256" key="4">
    <source>
        <dbReference type="ARBA" id="ARBA00023163"/>
    </source>
</evidence>
<evidence type="ECO:0000259" key="5">
    <source>
        <dbReference type="PROSITE" id="PS50931"/>
    </source>
</evidence>
<dbReference type="InterPro" id="IPR036388">
    <property type="entry name" value="WH-like_DNA-bd_sf"/>
</dbReference>
<dbReference type="EMBL" id="JAGSGD010000001">
    <property type="protein sequence ID" value="MBR7618070.1"/>
    <property type="molecule type" value="Genomic_DNA"/>
</dbReference>
<organism evidence="6 7">
    <name type="scientific">Phenylobacterium glaciei</name>
    <dbReference type="NCBI Taxonomy" id="2803784"/>
    <lineage>
        <taxon>Bacteria</taxon>
        <taxon>Pseudomonadati</taxon>
        <taxon>Pseudomonadota</taxon>
        <taxon>Alphaproteobacteria</taxon>
        <taxon>Caulobacterales</taxon>
        <taxon>Caulobacteraceae</taxon>
        <taxon>Phenylobacterium</taxon>
    </lineage>
</organism>
<accession>A0A941CWN3</accession>
<dbReference type="PROSITE" id="PS50931">
    <property type="entry name" value="HTH_LYSR"/>
    <property type="match status" value="1"/>
</dbReference>
<evidence type="ECO:0000313" key="6">
    <source>
        <dbReference type="EMBL" id="MBR7618070.1"/>
    </source>
</evidence>